<comment type="caution">
    <text evidence="1">The sequence shown here is derived from an EMBL/GenBank/DDBJ whole genome shotgun (WGS) entry which is preliminary data.</text>
</comment>
<accession>A0A2J7QRW2</accession>
<sequence length="58" mass="6504">MFSVSSAVRQDEIFQQFHAFSGVFAYCQQEPVKGDVFNFGTIDNFSCHETESSALECS</sequence>
<reference evidence="1 2" key="1">
    <citation type="submission" date="2017-12" db="EMBL/GenBank/DDBJ databases">
        <title>Hemimetabolous genomes reveal molecular basis of termite eusociality.</title>
        <authorList>
            <person name="Harrison M.C."/>
            <person name="Jongepier E."/>
            <person name="Robertson H.M."/>
            <person name="Arning N."/>
            <person name="Bitard-Feildel T."/>
            <person name="Chao H."/>
            <person name="Childers C.P."/>
            <person name="Dinh H."/>
            <person name="Doddapaneni H."/>
            <person name="Dugan S."/>
            <person name="Gowin J."/>
            <person name="Greiner C."/>
            <person name="Han Y."/>
            <person name="Hu H."/>
            <person name="Hughes D.S.T."/>
            <person name="Huylmans A.-K."/>
            <person name="Kemena C."/>
            <person name="Kremer L.P.M."/>
            <person name="Lee S.L."/>
            <person name="Lopez-Ezquerra A."/>
            <person name="Mallet L."/>
            <person name="Monroy-Kuhn J.M."/>
            <person name="Moser A."/>
            <person name="Murali S.C."/>
            <person name="Muzny D.M."/>
            <person name="Otani S."/>
            <person name="Piulachs M.-D."/>
            <person name="Poelchau M."/>
            <person name="Qu J."/>
            <person name="Schaub F."/>
            <person name="Wada-Katsumata A."/>
            <person name="Worley K.C."/>
            <person name="Xie Q."/>
            <person name="Ylla G."/>
            <person name="Poulsen M."/>
            <person name="Gibbs R.A."/>
            <person name="Schal C."/>
            <person name="Richards S."/>
            <person name="Belles X."/>
            <person name="Korb J."/>
            <person name="Bornberg-Bauer E."/>
        </authorList>
    </citation>
    <scope>NUCLEOTIDE SEQUENCE [LARGE SCALE GENOMIC DNA]</scope>
    <source>
        <tissue evidence="1">Whole body</tissue>
    </source>
</reference>
<organism evidence="1 2">
    <name type="scientific">Cryptotermes secundus</name>
    <dbReference type="NCBI Taxonomy" id="105785"/>
    <lineage>
        <taxon>Eukaryota</taxon>
        <taxon>Metazoa</taxon>
        <taxon>Ecdysozoa</taxon>
        <taxon>Arthropoda</taxon>
        <taxon>Hexapoda</taxon>
        <taxon>Insecta</taxon>
        <taxon>Pterygota</taxon>
        <taxon>Neoptera</taxon>
        <taxon>Polyneoptera</taxon>
        <taxon>Dictyoptera</taxon>
        <taxon>Blattodea</taxon>
        <taxon>Blattoidea</taxon>
        <taxon>Termitoidae</taxon>
        <taxon>Kalotermitidae</taxon>
        <taxon>Cryptotermitinae</taxon>
        <taxon>Cryptotermes</taxon>
    </lineage>
</organism>
<name>A0A2J7QRW2_9NEOP</name>
<protein>
    <submittedName>
        <fullName evidence="1">Uncharacterized protein</fullName>
    </submittedName>
</protein>
<dbReference type="AlphaFoldDB" id="A0A2J7QRW2"/>
<evidence type="ECO:0000313" key="2">
    <source>
        <dbReference type="Proteomes" id="UP000235965"/>
    </source>
</evidence>
<dbReference type="Proteomes" id="UP000235965">
    <property type="component" value="Unassembled WGS sequence"/>
</dbReference>
<dbReference type="EMBL" id="NEVH01011882">
    <property type="protein sequence ID" value="PNF31332.1"/>
    <property type="molecule type" value="Genomic_DNA"/>
</dbReference>
<evidence type="ECO:0000313" key="1">
    <source>
        <dbReference type="EMBL" id="PNF31332.1"/>
    </source>
</evidence>
<gene>
    <name evidence="1" type="ORF">B7P43_G10899</name>
</gene>
<proteinExistence type="predicted"/>
<dbReference type="InParanoid" id="A0A2J7QRW2"/>
<keyword evidence="2" id="KW-1185">Reference proteome</keyword>